<gene>
    <name evidence="2" type="ORF">ANN_13219</name>
</gene>
<evidence type="ECO:0000313" key="3">
    <source>
        <dbReference type="Proteomes" id="UP001148838"/>
    </source>
</evidence>
<reference evidence="2 3" key="1">
    <citation type="journal article" date="2022" name="Allergy">
        <title>Genome assembly and annotation of Periplaneta americana reveal a comprehensive cockroach allergen profile.</title>
        <authorList>
            <person name="Wang L."/>
            <person name="Xiong Q."/>
            <person name="Saelim N."/>
            <person name="Wang L."/>
            <person name="Nong W."/>
            <person name="Wan A.T."/>
            <person name="Shi M."/>
            <person name="Liu X."/>
            <person name="Cao Q."/>
            <person name="Hui J.H.L."/>
            <person name="Sookrung N."/>
            <person name="Leung T.F."/>
            <person name="Tungtrongchitr A."/>
            <person name="Tsui S.K.W."/>
        </authorList>
    </citation>
    <scope>NUCLEOTIDE SEQUENCE [LARGE SCALE GENOMIC DNA]</scope>
    <source>
        <strain evidence="2">PWHHKU_190912</strain>
    </source>
</reference>
<dbReference type="InterPro" id="IPR036397">
    <property type="entry name" value="RNaseH_sf"/>
</dbReference>
<dbReference type="Proteomes" id="UP001148838">
    <property type="component" value="Unassembled WGS sequence"/>
</dbReference>
<proteinExistence type="predicted"/>
<comment type="caution">
    <text evidence="2">The sequence shown here is derived from an EMBL/GenBank/DDBJ whole genome shotgun (WGS) entry which is preliminary data.</text>
</comment>
<feature type="compositionally biased region" description="Polar residues" evidence="1">
    <location>
        <begin position="34"/>
        <end position="43"/>
    </location>
</feature>
<sequence length="377" mass="43186">MKPRIRHRLPDIRLPLGKTSEKNQPGSQRKRESNSLPSTTADLQATALPPELRRRGNLISGGPPAWGLGEALTTHHRKKELVAKPQYKIYLLKKWKNSSTLEQQINDTRGEIKRRINMGNACYYSVEKLLSSSLLPKMLIVRIKKKTVTILPVVLYGCETWTLTLTEEQRLRVFENKVLSKIFGAKRDEVTGEWRKLNNAELHALYSSPNIIRNTKSRRLRWAGHVAPRFPDLTPLHFFVWGFIKEKVYATEITDRDPLFRRINAAATDIRLRNGLLDVVHSAVRDRAQACLRANGGYFEQLLQRATASRSDGVRVNRNAPQPPVKFCHFLNSMAPVRNSHTTSLLHPILTLRSRHRTYRDSPRRHLCEGATLPDLP</sequence>
<evidence type="ECO:0000256" key="1">
    <source>
        <dbReference type="SAM" id="MobiDB-lite"/>
    </source>
</evidence>
<accession>A0ABQ8TL13</accession>
<dbReference type="EMBL" id="JAJSOF020000009">
    <property type="protein sequence ID" value="KAJ4446523.1"/>
    <property type="molecule type" value="Genomic_DNA"/>
</dbReference>
<organism evidence="2 3">
    <name type="scientific">Periplaneta americana</name>
    <name type="common">American cockroach</name>
    <name type="synonym">Blatta americana</name>
    <dbReference type="NCBI Taxonomy" id="6978"/>
    <lineage>
        <taxon>Eukaryota</taxon>
        <taxon>Metazoa</taxon>
        <taxon>Ecdysozoa</taxon>
        <taxon>Arthropoda</taxon>
        <taxon>Hexapoda</taxon>
        <taxon>Insecta</taxon>
        <taxon>Pterygota</taxon>
        <taxon>Neoptera</taxon>
        <taxon>Polyneoptera</taxon>
        <taxon>Dictyoptera</taxon>
        <taxon>Blattodea</taxon>
        <taxon>Blattoidea</taxon>
        <taxon>Blattidae</taxon>
        <taxon>Blattinae</taxon>
        <taxon>Periplaneta</taxon>
    </lineage>
</organism>
<keyword evidence="3" id="KW-1185">Reference proteome</keyword>
<feature type="region of interest" description="Disordered" evidence="1">
    <location>
        <begin position="1"/>
        <end position="56"/>
    </location>
</feature>
<dbReference type="PANTHER" id="PTHR47326:SF1">
    <property type="entry name" value="HTH PSQ-TYPE DOMAIN-CONTAINING PROTEIN"/>
    <property type="match status" value="1"/>
</dbReference>
<dbReference type="Gene3D" id="3.30.420.10">
    <property type="entry name" value="Ribonuclease H-like superfamily/Ribonuclease H"/>
    <property type="match status" value="1"/>
</dbReference>
<evidence type="ECO:0000313" key="2">
    <source>
        <dbReference type="EMBL" id="KAJ4446523.1"/>
    </source>
</evidence>
<name>A0ABQ8TL13_PERAM</name>
<protein>
    <submittedName>
        <fullName evidence="2">Uncharacterized protein</fullName>
    </submittedName>
</protein>
<dbReference type="PANTHER" id="PTHR47326">
    <property type="entry name" value="TRANSPOSABLE ELEMENT TC3 TRANSPOSASE-LIKE PROTEIN"/>
    <property type="match status" value="1"/>
</dbReference>